<evidence type="ECO:0000313" key="3">
    <source>
        <dbReference type="Proteomes" id="UP000708208"/>
    </source>
</evidence>
<comment type="caution">
    <text evidence="2">The sequence shown here is derived from an EMBL/GenBank/DDBJ whole genome shotgun (WGS) entry which is preliminary data.</text>
</comment>
<protein>
    <submittedName>
        <fullName evidence="2">Uncharacterized protein</fullName>
    </submittedName>
</protein>
<organism evidence="2 3">
    <name type="scientific">Allacma fusca</name>
    <dbReference type="NCBI Taxonomy" id="39272"/>
    <lineage>
        <taxon>Eukaryota</taxon>
        <taxon>Metazoa</taxon>
        <taxon>Ecdysozoa</taxon>
        <taxon>Arthropoda</taxon>
        <taxon>Hexapoda</taxon>
        <taxon>Collembola</taxon>
        <taxon>Symphypleona</taxon>
        <taxon>Sminthuridae</taxon>
        <taxon>Allacma</taxon>
    </lineage>
</organism>
<keyword evidence="1" id="KW-0812">Transmembrane</keyword>
<sequence length="112" mass="12547">MQKSIYAYEISGNAMNAVRFDKVEDHMKYWVLFRKTVQQCDMGDKCLRVILLSAGAMGCMLTAPFLVDHPHKFDPWVVGPTMAAHSSALPHRQNFSVFSPSPEIYVEKGGAP</sequence>
<dbReference type="Proteomes" id="UP000708208">
    <property type="component" value="Unassembled WGS sequence"/>
</dbReference>
<accession>A0A8J2MCN4</accession>
<keyword evidence="1" id="KW-1133">Transmembrane helix</keyword>
<gene>
    <name evidence="2" type="ORF">AFUS01_LOCUS45477</name>
</gene>
<dbReference type="AlphaFoldDB" id="A0A8J2MCN4"/>
<feature type="transmembrane region" description="Helical" evidence="1">
    <location>
        <begin position="49"/>
        <end position="67"/>
    </location>
</feature>
<proteinExistence type="predicted"/>
<dbReference type="EMBL" id="CAJVCH010570926">
    <property type="protein sequence ID" value="CAG7836210.1"/>
    <property type="molecule type" value="Genomic_DNA"/>
</dbReference>
<reference evidence="2" key="1">
    <citation type="submission" date="2021-06" db="EMBL/GenBank/DDBJ databases">
        <authorList>
            <person name="Hodson N. C."/>
            <person name="Mongue J. A."/>
            <person name="Jaron S. K."/>
        </authorList>
    </citation>
    <scope>NUCLEOTIDE SEQUENCE</scope>
</reference>
<keyword evidence="3" id="KW-1185">Reference proteome</keyword>
<evidence type="ECO:0000256" key="1">
    <source>
        <dbReference type="SAM" id="Phobius"/>
    </source>
</evidence>
<name>A0A8J2MCN4_9HEXA</name>
<keyword evidence="1" id="KW-0472">Membrane</keyword>
<evidence type="ECO:0000313" key="2">
    <source>
        <dbReference type="EMBL" id="CAG7836210.1"/>
    </source>
</evidence>